<organism evidence="2 3">
    <name type="scientific">Coraliomargarita algicola</name>
    <dbReference type="NCBI Taxonomy" id="3092156"/>
    <lineage>
        <taxon>Bacteria</taxon>
        <taxon>Pseudomonadati</taxon>
        <taxon>Verrucomicrobiota</taxon>
        <taxon>Opitutia</taxon>
        <taxon>Puniceicoccales</taxon>
        <taxon>Coraliomargaritaceae</taxon>
        <taxon>Coraliomargarita</taxon>
    </lineage>
</organism>
<keyword evidence="1" id="KW-1133">Transmembrane helix</keyword>
<evidence type="ECO:0008006" key="4">
    <source>
        <dbReference type="Google" id="ProtNLM"/>
    </source>
</evidence>
<gene>
    <name evidence="2" type="ORF">SH580_21810</name>
</gene>
<dbReference type="EMBL" id="CP138858">
    <property type="protein sequence ID" value="WPJ96055.1"/>
    <property type="molecule type" value="Genomic_DNA"/>
</dbReference>
<accession>A0ABZ0RM42</accession>
<evidence type="ECO:0000313" key="2">
    <source>
        <dbReference type="EMBL" id="WPJ96055.1"/>
    </source>
</evidence>
<evidence type="ECO:0000313" key="3">
    <source>
        <dbReference type="Proteomes" id="UP001324993"/>
    </source>
</evidence>
<keyword evidence="1" id="KW-0472">Membrane</keyword>
<dbReference type="Proteomes" id="UP001324993">
    <property type="component" value="Chromosome"/>
</dbReference>
<name>A0ABZ0RM42_9BACT</name>
<keyword evidence="1" id="KW-0812">Transmembrane</keyword>
<reference evidence="2 3" key="1">
    <citation type="submission" date="2023-11" db="EMBL/GenBank/DDBJ databases">
        <title>Coraliomargarita sp. nov., isolated from marine algae.</title>
        <authorList>
            <person name="Lee J.K."/>
            <person name="Baek J.H."/>
            <person name="Kim J.M."/>
            <person name="Choi D.G."/>
            <person name="Jeon C.O."/>
        </authorList>
    </citation>
    <scope>NUCLEOTIDE SEQUENCE [LARGE SCALE GENOMIC DNA]</scope>
    <source>
        <strain evidence="2 3">J2-16</strain>
    </source>
</reference>
<sequence>MNEQNDNTTIRDIDIPFGRLVAIMLKLMLAAIPAIILFYIICGIVFAIFAMIFGFGAASLGGY</sequence>
<feature type="transmembrane region" description="Helical" evidence="1">
    <location>
        <begin position="27"/>
        <end position="55"/>
    </location>
</feature>
<protein>
    <recommendedName>
        <fullName evidence="4">DUF3566 domain-containing protein</fullName>
    </recommendedName>
</protein>
<proteinExistence type="predicted"/>
<evidence type="ECO:0000256" key="1">
    <source>
        <dbReference type="SAM" id="Phobius"/>
    </source>
</evidence>
<dbReference type="RefSeq" id="WP_319832920.1">
    <property type="nucleotide sequence ID" value="NZ_CP138858.1"/>
</dbReference>
<keyword evidence="3" id="KW-1185">Reference proteome</keyword>